<feature type="region of interest" description="Disordered" evidence="3">
    <location>
        <begin position="279"/>
        <end position="394"/>
    </location>
</feature>
<feature type="domain" description="Zn(2)-C6 fungal-type" evidence="4">
    <location>
        <begin position="254"/>
        <end position="284"/>
    </location>
</feature>
<organism evidence="5 6">
    <name type="scientific">Colletotrichum chrysophilum</name>
    <dbReference type="NCBI Taxonomy" id="1836956"/>
    <lineage>
        <taxon>Eukaryota</taxon>
        <taxon>Fungi</taxon>
        <taxon>Dikarya</taxon>
        <taxon>Ascomycota</taxon>
        <taxon>Pezizomycotina</taxon>
        <taxon>Sordariomycetes</taxon>
        <taxon>Hypocreomycetidae</taxon>
        <taxon>Glomerellales</taxon>
        <taxon>Glomerellaceae</taxon>
        <taxon>Colletotrichum</taxon>
        <taxon>Colletotrichum gloeosporioides species complex</taxon>
    </lineage>
</organism>
<dbReference type="EMBL" id="JAQOWY010000001">
    <property type="protein sequence ID" value="KAK1857336.1"/>
    <property type="molecule type" value="Genomic_DNA"/>
</dbReference>
<dbReference type="Pfam" id="PF00172">
    <property type="entry name" value="Zn_clus"/>
    <property type="match status" value="1"/>
</dbReference>
<proteinExistence type="predicted"/>
<dbReference type="InterPro" id="IPR021858">
    <property type="entry name" value="Fun_TF"/>
</dbReference>
<dbReference type="PANTHER" id="PTHR37534:SF10">
    <property type="entry name" value="ZN(II)2CYS6 TRANSCRIPTION FACTOR (EUROFUNG)"/>
    <property type="match status" value="1"/>
</dbReference>
<dbReference type="GO" id="GO:0045944">
    <property type="term" value="P:positive regulation of transcription by RNA polymerase II"/>
    <property type="evidence" value="ECO:0007669"/>
    <property type="project" value="TreeGrafter"/>
</dbReference>
<evidence type="ECO:0000256" key="1">
    <source>
        <dbReference type="ARBA" id="ARBA00004123"/>
    </source>
</evidence>
<keyword evidence="6" id="KW-1185">Reference proteome</keyword>
<evidence type="ECO:0000313" key="5">
    <source>
        <dbReference type="EMBL" id="KAK1857336.1"/>
    </source>
</evidence>
<sequence>MSCGQKVLWLWTTWTPPSCVAQLEFSKNKSLSNISRAAPLTPRESPFTKSPANGRYLLCGAAQQTDQPLRGSGTIDPTTTFPDNFKRPATWLARQNPLNLVFSSAIRTVVPCCHRRSQRDTAPSFALVWTERANFAGNVGTRSTLRSRPLVSHSKSRHQSPTTATMGDYYHHFLTSMSGVAASQNMSPQDTHSPQFPGGQMPMMGGAMPGPYPNLGYFTGFPDPVGLSAPKSSRNRRKSAPGIDHVKHRRTRSGCYMCRSRRVKCDESRPICDRCRKGSRECIYPEPPATKGSAAQTATSKEGNTTQQASPDSSNDAEDGEEETEPAGLDTIIDEDEGDEDSPHKHFAGPSRSSTASSFSLQRSGGTRGSSETPSHEGTKSASPSASVGTSSSQATTTYAMPDLGVLFVSGHVDWSHLPLDIRQHLEYFCENITHYHYCMLADAQEVFRIHLLNYALRNEALLYAVVGFAAYHRTIQDPDGKMEDFLKYYNKSVILLLNSLKRREKHDVTTLLTVLQLATIEEYLGDWINLMGHQKAAYEMLIHLFSPETANHSPVGRMIVSWYGRFDIFIALMGGFPTMLPRQWFTTNVEYCDKQAAVDEDSMHWKLEAESGRLRVISRDMSTLFARGSRGQISPEDFALEHERIQKALHDWKDGWDHEMTDPANFVTDFSHARPLTEEDIVDPFAPGILYNFPAFATTMLTGEWNSTTMMHKCQSPTTKRMELYQELMGHAYAICQIFEAVESWPSKPKGSLITIQACVALSALFLPHDPKHHMWIRRKFALLETMGYIHPITLRSKMAELFQEPSCVRWWLPDDDGFTPILQSVRTFADERNANAISTQAENLREVRHIFAKMQMYDDPSAQGGQNPAAA</sequence>
<dbReference type="InterPro" id="IPR036864">
    <property type="entry name" value="Zn2-C6_fun-type_DNA-bd_sf"/>
</dbReference>
<dbReference type="PROSITE" id="PS50048">
    <property type="entry name" value="ZN2_CY6_FUNGAL_2"/>
    <property type="match status" value="1"/>
</dbReference>
<protein>
    <submittedName>
        <fullName evidence="5">C6 finger domain-containing protein</fullName>
    </submittedName>
</protein>
<evidence type="ECO:0000256" key="2">
    <source>
        <dbReference type="ARBA" id="ARBA00023242"/>
    </source>
</evidence>
<dbReference type="AlphaFoldDB" id="A0AAD9AZB3"/>
<reference evidence="5" key="1">
    <citation type="submission" date="2023-01" db="EMBL/GenBank/DDBJ databases">
        <title>Colletotrichum chrysophilum M932 genome sequence.</title>
        <authorList>
            <person name="Baroncelli R."/>
        </authorList>
    </citation>
    <scope>NUCLEOTIDE SEQUENCE</scope>
    <source>
        <strain evidence="5">M932</strain>
    </source>
</reference>
<evidence type="ECO:0000256" key="3">
    <source>
        <dbReference type="SAM" id="MobiDB-lite"/>
    </source>
</evidence>
<comment type="subcellular location">
    <subcellularLocation>
        <location evidence="1">Nucleus</location>
    </subcellularLocation>
</comment>
<keyword evidence="2" id="KW-0539">Nucleus</keyword>
<dbReference type="PROSITE" id="PS00463">
    <property type="entry name" value="ZN2_CY6_FUNGAL_1"/>
    <property type="match status" value="1"/>
</dbReference>
<name>A0AAD9AZB3_9PEZI</name>
<feature type="compositionally biased region" description="Polar residues" evidence="3">
    <location>
        <begin position="351"/>
        <end position="373"/>
    </location>
</feature>
<dbReference type="GO" id="GO:0008270">
    <property type="term" value="F:zinc ion binding"/>
    <property type="evidence" value="ECO:0007669"/>
    <property type="project" value="InterPro"/>
</dbReference>
<feature type="compositionally biased region" description="Polar residues" evidence="3">
    <location>
        <begin position="293"/>
        <end position="314"/>
    </location>
</feature>
<accession>A0AAD9AZB3</accession>
<feature type="compositionally biased region" description="Acidic residues" evidence="3">
    <location>
        <begin position="315"/>
        <end position="325"/>
    </location>
</feature>
<gene>
    <name evidence="5" type="ORF">CCHR01_00117</name>
</gene>
<dbReference type="PANTHER" id="PTHR37534">
    <property type="entry name" value="TRANSCRIPTIONAL ACTIVATOR PROTEIN UGA3"/>
    <property type="match status" value="1"/>
</dbReference>
<comment type="caution">
    <text evidence="5">The sequence shown here is derived from an EMBL/GenBank/DDBJ whole genome shotgun (WGS) entry which is preliminary data.</text>
</comment>
<evidence type="ECO:0000259" key="4">
    <source>
        <dbReference type="PROSITE" id="PS50048"/>
    </source>
</evidence>
<dbReference type="InterPro" id="IPR001138">
    <property type="entry name" value="Zn2Cys6_DnaBD"/>
</dbReference>
<dbReference type="Gene3D" id="4.10.240.10">
    <property type="entry name" value="Zn(2)-C6 fungal-type DNA-binding domain"/>
    <property type="match status" value="1"/>
</dbReference>
<dbReference type="Pfam" id="PF11951">
    <property type="entry name" value="Fungal_trans_2"/>
    <property type="match status" value="1"/>
</dbReference>
<dbReference type="SUPFAM" id="SSF57701">
    <property type="entry name" value="Zn2/Cys6 DNA-binding domain"/>
    <property type="match status" value="1"/>
</dbReference>
<dbReference type="CDD" id="cd00067">
    <property type="entry name" value="GAL4"/>
    <property type="match status" value="1"/>
</dbReference>
<dbReference type="GO" id="GO:0000976">
    <property type="term" value="F:transcription cis-regulatory region binding"/>
    <property type="evidence" value="ECO:0007669"/>
    <property type="project" value="TreeGrafter"/>
</dbReference>
<dbReference type="GO" id="GO:0000981">
    <property type="term" value="F:DNA-binding transcription factor activity, RNA polymerase II-specific"/>
    <property type="evidence" value="ECO:0007669"/>
    <property type="project" value="InterPro"/>
</dbReference>
<evidence type="ECO:0000313" key="6">
    <source>
        <dbReference type="Proteomes" id="UP001243330"/>
    </source>
</evidence>
<feature type="compositionally biased region" description="Low complexity" evidence="3">
    <location>
        <begin position="381"/>
        <end position="394"/>
    </location>
</feature>
<dbReference type="SMART" id="SM00066">
    <property type="entry name" value="GAL4"/>
    <property type="match status" value="1"/>
</dbReference>
<dbReference type="Proteomes" id="UP001243330">
    <property type="component" value="Unassembled WGS sequence"/>
</dbReference>
<feature type="region of interest" description="Disordered" evidence="3">
    <location>
        <begin position="226"/>
        <end position="249"/>
    </location>
</feature>
<dbReference type="GO" id="GO:0005634">
    <property type="term" value="C:nucleus"/>
    <property type="evidence" value="ECO:0007669"/>
    <property type="project" value="UniProtKB-SubCell"/>
</dbReference>